<comment type="caution">
    <text evidence="4">The sequence shown here is derived from an EMBL/GenBank/DDBJ whole genome shotgun (WGS) entry which is preliminary data.</text>
</comment>
<dbReference type="InterPro" id="IPR020599">
    <property type="entry name" value="Transl_elong_fac_P/YeiP"/>
</dbReference>
<dbReference type="InterPro" id="IPR013185">
    <property type="entry name" value="Transl_elong_KOW-like"/>
</dbReference>
<dbReference type="SMART" id="SM00841">
    <property type="entry name" value="Elong-fact-P_C"/>
    <property type="match status" value="1"/>
</dbReference>
<dbReference type="SUPFAM" id="SSF50104">
    <property type="entry name" value="Translation proteins SH3-like domain"/>
    <property type="match status" value="1"/>
</dbReference>
<feature type="domain" description="Elongation factor P C-terminal" evidence="2">
    <location>
        <begin position="165"/>
        <end position="212"/>
    </location>
</feature>
<dbReference type="AlphaFoldDB" id="A0A9W8B8C9"/>
<feature type="domain" description="Translation elongation factor P/YeiP central" evidence="3">
    <location>
        <begin position="92"/>
        <end position="150"/>
    </location>
</feature>
<dbReference type="EMBL" id="JANBQB010000072">
    <property type="protein sequence ID" value="KAJ1983046.1"/>
    <property type="molecule type" value="Genomic_DNA"/>
</dbReference>
<dbReference type="Proteomes" id="UP001151582">
    <property type="component" value="Unassembled WGS sequence"/>
</dbReference>
<dbReference type="PANTHER" id="PTHR30053:SF14">
    <property type="entry name" value="TRANSLATION ELONGATION FACTOR KOW-LIKE DOMAIN-CONTAINING PROTEIN"/>
    <property type="match status" value="1"/>
</dbReference>
<evidence type="ECO:0000259" key="2">
    <source>
        <dbReference type="SMART" id="SM00841"/>
    </source>
</evidence>
<dbReference type="Pfam" id="PF08207">
    <property type="entry name" value="EFP_N"/>
    <property type="match status" value="1"/>
</dbReference>
<dbReference type="PANTHER" id="PTHR30053">
    <property type="entry name" value="ELONGATION FACTOR P"/>
    <property type="match status" value="1"/>
</dbReference>
<dbReference type="GO" id="GO:0043043">
    <property type="term" value="P:peptide biosynthetic process"/>
    <property type="evidence" value="ECO:0007669"/>
    <property type="project" value="InterPro"/>
</dbReference>
<dbReference type="InterPro" id="IPR014722">
    <property type="entry name" value="Rib_uL2_dom2"/>
</dbReference>
<evidence type="ECO:0000256" key="1">
    <source>
        <dbReference type="ARBA" id="ARBA00009479"/>
    </source>
</evidence>
<proteinExistence type="inferred from homology"/>
<keyword evidence="5" id="KW-1185">Reference proteome</keyword>
<reference evidence="4" key="1">
    <citation type="submission" date="2022-07" db="EMBL/GenBank/DDBJ databases">
        <title>Phylogenomic reconstructions and comparative analyses of Kickxellomycotina fungi.</title>
        <authorList>
            <person name="Reynolds N.K."/>
            <person name="Stajich J.E."/>
            <person name="Barry K."/>
            <person name="Grigoriev I.V."/>
            <person name="Crous P."/>
            <person name="Smith M.E."/>
        </authorList>
    </citation>
    <scope>NUCLEOTIDE SEQUENCE</scope>
    <source>
        <strain evidence="4">RSA 567</strain>
    </source>
</reference>
<evidence type="ECO:0000313" key="4">
    <source>
        <dbReference type="EMBL" id="KAJ1983046.1"/>
    </source>
</evidence>
<dbReference type="SMART" id="SM01185">
    <property type="entry name" value="EFP"/>
    <property type="match status" value="1"/>
</dbReference>
<dbReference type="GO" id="GO:0003746">
    <property type="term" value="F:translation elongation factor activity"/>
    <property type="evidence" value="ECO:0007669"/>
    <property type="project" value="InterPro"/>
</dbReference>
<evidence type="ECO:0000313" key="5">
    <source>
        <dbReference type="Proteomes" id="UP001151582"/>
    </source>
</evidence>
<name>A0A9W8B8C9_9FUNG</name>
<accession>A0A9W8B8C9</accession>
<dbReference type="Pfam" id="PF01132">
    <property type="entry name" value="EFP"/>
    <property type="match status" value="1"/>
</dbReference>
<dbReference type="Gene3D" id="2.40.50.140">
    <property type="entry name" value="Nucleic acid-binding proteins"/>
    <property type="match status" value="2"/>
</dbReference>
<organism evidence="4 5">
    <name type="scientific">Dimargaris verticillata</name>
    <dbReference type="NCBI Taxonomy" id="2761393"/>
    <lineage>
        <taxon>Eukaryota</taxon>
        <taxon>Fungi</taxon>
        <taxon>Fungi incertae sedis</taxon>
        <taxon>Zoopagomycota</taxon>
        <taxon>Kickxellomycotina</taxon>
        <taxon>Dimargaritomycetes</taxon>
        <taxon>Dimargaritales</taxon>
        <taxon>Dimargaritaceae</taxon>
        <taxon>Dimargaris</taxon>
    </lineage>
</organism>
<evidence type="ECO:0000259" key="3">
    <source>
        <dbReference type="SMART" id="SM01185"/>
    </source>
</evidence>
<dbReference type="SUPFAM" id="SSF50249">
    <property type="entry name" value="Nucleic acid-binding proteins"/>
    <property type="match status" value="2"/>
</dbReference>
<dbReference type="Pfam" id="PF09285">
    <property type="entry name" value="Elong-fact-P_C"/>
    <property type="match status" value="1"/>
</dbReference>
<sequence length="227" mass="25478">MLFRALRNAGQRRLASPAPGPTTARWYQAATNTLKSGMVVEYNSQPWMVGRRDKVSTGRGAGIVELRNILTGQRIVERCKTDTAFEVVHLTSRSYQYLYSTDYVVHALDLQTFDEVQLKRDLLEGGEGKLKYLKDGMMVNAQFVDGGEPISWRLPRYGTYKVKPIKPTILHAKGATYCPAELENGATVKVPHFIQPGETIKIDLEDYTYLSREDVQASGAKSTMSRI</sequence>
<dbReference type="Gene3D" id="2.30.30.30">
    <property type="match status" value="1"/>
</dbReference>
<dbReference type="InterPro" id="IPR012340">
    <property type="entry name" value="NA-bd_OB-fold"/>
</dbReference>
<dbReference type="InterPro" id="IPR008991">
    <property type="entry name" value="Translation_prot_SH3-like_sf"/>
</dbReference>
<protein>
    <submittedName>
        <fullName evidence="4">Uncharacterized protein</fullName>
    </submittedName>
</protein>
<dbReference type="OrthoDB" id="7025426at2759"/>
<dbReference type="InterPro" id="IPR015365">
    <property type="entry name" value="Elong-fact-P_C"/>
</dbReference>
<dbReference type="InterPro" id="IPR001059">
    <property type="entry name" value="Transl_elong_P/YeiP_cen"/>
</dbReference>
<comment type="similarity">
    <text evidence="1">Belongs to the elongation factor P family.</text>
</comment>
<dbReference type="PIRSF" id="PIRSF005901">
    <property type="entry name" value="EF-P"/>
    <property type="match status" value="1"/>
</dbReference>
<gene>
    <name evidence="4" type="ORF">H4R34_001502</name>
</gene>
<dbReference type="GO" id="GO:0005737">
    <property type="term" value="C:cytoplasm"/>
    <property type="evidence" value="ECO:0007669"/>
    <property type="project" value="InterPro"/>
</dbReference>